<evidence type="ECO:0000313" key="1">
    <source>
        <dbReference type="EMBL" id="DAF87659.1"/>
    </source>
</evidence>
<proteinExistence type="predicted"/>
<organism evidence="1">
    <name type="scientific">Siphoviridae sp. ctuvi3</name>
    <dbReference type="NCBI Taxonomy" id="2825718"/>
    <lineage>
        <taxon>Viruses</taxon>
        <taxon>Duplodnaviria</taxon>
        <taxon>Heunggongvirae</taxon>
        <taxon>Uroviricota</taxon>
        <taxon>Caudoviricetes</taxon>
    </lineage>
</organism>
<protein>
    <submittedName>
        <fullName evidence="1">Uncharacterized protein</fullName>
    </submittedName>
</protein>
<sequence>MISAIYHHSFLKKMYKNNVLPDVRKKWYNLFVQDRYTVSI</sequence>
<name>A0A8S5TZQ0_9CAUD</name>
<accession>A0A8S5TZQ0</accession>
<dbReference type="EMBL" id="BK015965">
    <property type="protein sequence ID" value="DAF87659.1"/>
    <property type="molecule type" value="Genomic_DNA"/>
</dbReference>
<reference evidence="1" key="1">
    <citation type="journal article" date="2021" name="Proc. Natl. Acad. Sci. U.S.A.">
        <title>A Catalog of Tens of Thousands of Viruses from Human Metagenomes Reveals Hidden Associations with Chronic Diseases.</title>
        <authorList>
            <person name="Tisza M.J."/>
            <person name="Buck C.B."/>
        </authorList>
    </citation>
    <scope>NUCLEOTIDE SEQUENCE</scope>
    <source>
        <strain evidence="1">Ctuvi3</strain>
    </source>
</reference>